<dbReference type="Pfam" id="PF00386">
    <property type="entry name" value="C1q"/>
    <property type="match status" value="1"/>
</dbReference>
<evidence type="ECO:0000259" key="4">
    <source>
        <dbReference type="PROSITE" id="PS50871"/>
    </source>
</evidence>
<name>A0A164ZQJ8_9CRUS</name>
<organism evidence="5 6">
    <name type="scientific">Daphnia magna</name>
    <dbReference type="NCBI Taxonomy" id="35525"/>
    <lineage>
        <taxon>Eukaryota</taxon>
        <taxon>Metazoa</taxon>
        <taxon>Ecdysozoa</taxon>
        <taxon>Arthropoda</taxon>
        <taxon>Crustacea</taxon>
        <taxon>Branchiopoda</taxon>
        <taxon>Diplostraca</taxon>
        <taxon>Cladocera</taxon>
        <taxon>Anomopoda</taxon>
        <taxon>Daphniidae</taxon>
        <taxon>Daphnia</taxon>
    </lineage>
</organism>
<evidence type="ECO:0000256" key="2">
    <source>
        <dbReference type="ARBA" id="ARBA00022525"/>
    </source>
</evidence>
<evidence type="ECO:0000313" key="6">
    <source>
        <dbReference type="Proteomes" id="UP000076858"/>
    </source>
</evidence>
<dbReference type="InterPro" id="IPR050822">
    <property type="entry name" value="Cerebellin_Synaptic_Org"/>
</dbReference>
<evidence type="ECO:0000313" key="5">
    <source>
        <dbReference type="EMBL" id="KZS16621.1"/>
    </source>
</evidence>
<keyword evidence="2" id="KW-0964">Secreted</keyword>
<dbReference type="EMBL" id="LRGB01000687">
    <property type="protein sequence ID" value="KZS16621.1"/>
    <property type="molecule type" value="Genomic_DNA"/>
</dbReference>
<dbReference type="SMART" id="SM00110">
    <property type="entry name" value="C1Q"/>
    <property type="match status" value="1"/>
</dbReference>
<dbReference type="PROSITE" id="PS50871">
    <property type="entry name" value="C1Q"/>
    <property type="match status" value="1"/>
</dbReference>
<dbReference type="InterPro" id="IPR001073">
    <property type="entry name" value="C1q_dom"/>
</dbReference>
<dbReference type="InterPro" id="IPR008983">
    <property type="entry name" value="Tumour_necrosis_fac-like_dom"/>
</dbReference>
<dbReference type="SUPFAM" id="SSF49842">
    <property type="entry name" value="TNF-like"/>
    <property type="match status" value="1"/>
</dbReference>
<dbReference type="Gene3D" id="2.60.120.40">
    <property type="match status" value="1"/>
</dbReference>
<evidence type="ECO:0000256" key="3">
    <source>
        <dbReference type="ARBA" id="ARBA00022729"/>
    </source>
</evidence>
<dbReference type="Proteomes" id="UP000076858">
    <property type="component" value="Unassembled WGS sequence"/>
</dbReference>
<keyword evidence="6" id="KW-1185">Reference proteome</keyword>
<dbReference type="GO" id="GO:0005615">
    <property type="term" value="C:extracellular space"/>
    <property type="evidence" value="ECO:0007669"/>
    <property type="project" value="TreeGrafter"/>
</dbReference>
<feature type="domain" description="C1q" evidence="4">
    <location>
        <begin position="82"/>
        <end position="217"/>
    </location>
</feature>
<accession>A0A164ZQJ8</accession>
<dbReference type="OrthoDB" id="6372785at2759"/>
<sequence>MENGTVADVDSPDNTGCIDAASTAAKTIGRIPDSCADLKLLGNHRSGIYSVMGVKQVKSVYCDFTKPNNDPNFEKMIGIVDTKTRRVYFHAQRTSVYSTASSTVPFDVVHLDEGDAMLPSGIFTAPTPGTYYFAFSGISTSNGAPRVELQLKTATVDWTSIGRAVGAGADFQTFALHATLQLGANDEIRLFLVSGNIHDSPTHTTNFIGFLIDEELE</sequence>
<evidence type="ECO:0000256" key="1">
    <source>
        <dbReference type="ARBA" id="ARBA00004613"/>
    </source>
</evidence>
<dbReference type="PANTHER" id="PTHR22923:SF62">
    <property type="entry name" value="CVP18"/>
    <property type="match status" value="1"/>
</dbReference>
<comment type="caution">
    <text evidence="5">The sequence shown here is derived from an EMBL/GenBank/DDBJ whole genome shotgun (WGS) entry which is preliminary data.</text>
</comment>
<gene>
    <name evidence="5" type="ORF">APZ42_017212</name>
</gene>
<comment type="subcellular location">
    <subcellularLocation>
        <location evidence="1">Secreted</location>
    </subcellularLocation>
</comment>
<dbReference type="PANTHER" id="PTHR22923">
    <property type="entry name" value="CEREBELLIN-RELATED"/>
    <property type="match status" value="1"/>
</dbReference>
<dbReference type="AlphaFoldDB" id="A0A164ZQJ8"/>
<proteinExistence type="predicted"/>
<keyword evidence="3" id="KW-0732">Signal</keyword>
<reference evidence="5 6" key="1">
    <citation type="submission" date="2016-03" db="EMBL/GenBank/DDBJ databases">
        <title>EvidentialGene: Evidence-directed Construction of Genes on Genomes.</title>
        <authorList>
            <person name="Gilbert D.G."/>
            <person name="Choi J.-H."/>
            <person name="Mockaitis K."/>
            <person name="Colbourne J."/>
            <person name="Pfrender M."/>
        </authorList>
    </citation>
    <scope>NUCLEOTIDE SEQUENCE [LARGE SCALE GENOMIC DNA]</scope>
    <source>
        <strain evidence="5 6">Xinb3</strain>
        <tissue evidence="5">Complete organism</tissue>
    </source>
</reference>
<protein>
    <recommendedName>
        <fullName evidence="4">C1q domain-containing protein</fullName>
    </recommendedName>
</protein>